<dbReference type="PANTHER" id="PTHR39068:SF2">
    <property type="entry name" value="MIP24391P"/>
    <property type="match status" value="1"/>
</dbReference>
<dbReference type="InterPro" id="IPR022727">
    <property type="entry name" value="Cuticle_C1"/>
</dbReference>
<feature type="non-terminal residue" evidence="3">
    <location>
        <position position="1"/>
    </location>
</feature>
<dbReference type="PANTHER" id="PTHR39068">
    <property type="entry name" value="LARVAL/PUPAL CUTICLE PROTEIN H1C-LIKE PROTEIN-RELATED"/>
    <property type="match status" value="1"/>
</dbReference>
<evidence type="ECO:0000256" key="1">
    <source>
        <dbReference type="ARBA" id="ARBA00022460"/>
    </source>
</evidence>
<proteinExistence type="predicted"/>
<organism evidence="3 4">
    <name type="scientific">Timema podura</name>
    <name type="common">Walking stick</name>
    <dbReference type="NCBI Taxonomy" id="61482"/>
    <lineage>
        <taxon>Eukaryota</taxon>
        <taxon>Metazoa</taxon>
        <taxon>Ecdysozoa</taxon>
        <taxon>Arthropoda</taxon>
        <taxon>Hexapoda</taxon>
        <taxon>Insecta</taxon>
        <taxon>Pterygota</taxon>
        <taxon>Neoptera</taxon>
        <taxon>Polyneoptera</taxon>
        <taxon>Phasmatodea</taxon>
        <taxon>Timematodea</taxon>
        <taxon>Timematoidea</taxon>
        <taxon>Timematidae</taxon>
        <taxon>Timema</taxon>
    </lineage>
</organism>
<dbReference type="Proteomes" id="UP001153148">
    <property type="component" value="Unassembled WGS sequence"/>
</dbReference>
<protein>
    <submittedName>
        <fullName evidence="3">Uncharacterized protein</fullName>
    </submittedName>
</protein>
<sequence length="328" mass="34128">SYHNIPQLERACPPSPVTVLRRVPLSSSPSPLFTNQVYHTNPDLARIPRSQRAKVTCPPLLDQQVRQKCGLRIIGHHATNYKRYQRSVFSTSLFNSFSLQQHNSSTMAYKCIVLAAVLAVANAGYLGGPAISYGAPALSYAAPALSYAAPVAVHAPSVGSSHESTVRSLDGNSAVTHYSKAVDSAFSSVRKVDTRVSNDAQALAYAPVATAYHGVAAPAIASYAAPTYAAAYQGLTSYSAPAYSTAYHGLAAPAVASYAAPAYATAYHGLAAPAVASYAAPAYATAYHGVSTPVIAKSAVVAPLGVAYSAAPVASHLSFDGYGVHYGY</sequence>
<keyword evidence="1" id="KW-0193">Cuticle</keyword>
<name>A0ABN7PLR7_TIMPD</name>
<gene>
    <name evidence="3" type="ORF">TPAB3V08_LOCUS13915</name>
</gene>
<evidence type="ECO:0000313" key="4">
    <source>
        <dbReference type="Proteomes" id="UP001153148"/>
    </source>
</evidence>
<dbReference type="EMBL" id="CAJPIN010061567">
    <property type="protein sequence ID" value="CAG2066972.1"/>
    <property type="molecule type" value="Genomic_DNA"/>
</dbReference>
<keyword evidence="2" id="KW-0677">Repeat</keyword>
<accession>A0ABN7PLR7</accession>
<comment type="caution">
    <text evidence="3">The sequence shown here is derived from an EMBL/GenBank/DDBJ whole genome shotgun (WGS) entry which is preliminary data.</text>
</comment>
<evidence type="ECO:0000256" key="2">
    <source>
        <dbReference type="ARBA" id="ARBA00022737"/>
    </source>
</evidence>
<dbReference type="Pfam" id="PF11018">
    <property type="entry name" value="Cuticle_3"/>
    <property type="match status" value="1"/>
</dbReference>
<evidence type="ECO:0000313" key="3">
    <source>
        <dbReference type="EMBL" id="CAG2066972.1"/>
    </source>
</evidence>
<keyword evidence="4" id="KW-1185">Reference proteome</keyword>
<reference evidence="3" key="1">
    <citation type="submission" date="2021-03" db="EMBL/GenBank/DDBJ databases">
        <authorList>
            <person name="Tran Van P."/>
        </authorList>
    </citation>
    <scope>NUCLEOTIDE SEQUENCE</scope>
</reference>
<feature type="non-terminal residue" evidence="3">
    <location>
        <position position="328"/>
    </location>
</feature>